<keyword evidence="7" id="KW-1133">Transmembrane helix</keyword>
<keyword evidence="3" id="KW-0597">Phosphoprotein</keyword>
<evidence type="ECO:0000313" key="9">
    <source>
        <dbReference type="EMBL" id="SIS78468.1"/>
    </source>
</evidence>
<dbReference type="PANTHER" id="PTHR45453:SF1">
    <property type="entry name" value="PHOSPHATE REGULON SENSOR PROTEIN PHOR"/>
    <property type="match status" value="1"/>
</dbReference>
<organism evidence="9 10">
    <name type="scientific">Belliella pelovolcani</name>
    <dbReference type="NCBI Taxonomy" id="529505"/>
    <lineage>
        <taxon>Bacteria</taxon>
        <taxon>Pseudomonadati</taxon>
        <taxon>Bacteroidota</taxon>
        <taxon>Cytophagia</taxon>
        <taxon>Cytophagales</taxon>
        <taxon>Cyclobacteriaceae</taxon>
        <taxon>Belliella</taxon>
    </lineage>
</organism>
<dbReference type="PRINTS" id="PR00344">
    <property type="entry name" value="BCTRLSENSOR"/>
</dbReference>
<dbReference type="PROSITE" id="PS50109">
    <property type="entry name" value="HIS_KIN"/>
    <property type="match status" value="1"/>
</dbReference>
<dbReference type="CDD" id="cd00075">
    <property type="entry name" value="HATPase"/>
    <property type="match status" value="1"/>
</dbReference>
<dbReference type="Gene3D" id="3.30.565.10">
    <property type="entry name" value="Histidine kinase-like ATPase, C-terminal domain"/>
    <property type="match status" value="1"/>
</dbReference>
<dbReference type="InterPro" id="IPR004358">
    <property type="entry name" value="Sig_transdc_His_kin-like_C"/>
</dbReference>
<reference evidence="10" key="1">
    <citation type="submission" date="2017-01" db="EMBL/GenBank/DDBJ databases">
        <authorList>
            <person name="Varghese N."/>
            <person name="Submissions S."/>
        </authorList>
    </citation>
    <scope>NUCLEOTIDE SEQUENCE [LARGE SCALE GENOMIC DNA]</scope>
    <source>
        <strain evidence="10">DSM 46698</strain>
    </source>
</reference>
<dbReference type="InterPro" id="IPR050351">
    <property type="entry name" value="BphY/WalK/GraS-like"/>
</dbReference>
<keyword evidence="6" id="KW-0902">Two-component regulatory system</keyword>
<dbReference type="SMART" id="SM00388">
    <property type="entry name" value="HisKA"/>
    <property type="match status" value="1"/>
</dbReference>
<dbReference type="Proteomes" id="UP000186026">
    <property type="component" value="Unassembled WGS sequence"/>
</dbReference>
<evidence type="ECO:0000259" key="8">
    <source>
        <dbReference type="PROSITE" id="PS50109"/>
    </source>
</evidence>
<dbReference type="GO" id="GO:0000155">
    <property type="term" value="F:phosphorelay sensor kinase activity"/>
    <property type="evidence" value="ECO:0007669"/>
    <property type="project" value="InterPro"/>
</dbReference>
<feature type="transmembrane region" description="Helical" evidence="7">
    <location>
        <begin position="228"/>
        <end position="249"/>
    </location>
</feature>
<evidence type="ECO:0000256" key="6">
    <source>
        <dbReference type="ARBA" id="ARBA00023012"/>
    </source>
</evidence>
<dbReference type="SMART" id="SM00387">
    <property type="entry name" value="HATPase_c"/>
    <property type="match status" value="1"/>
</dbReference>
<evidence type="ECO:0000256" key="4">
    <source>
        <dbReference type="ARBA" id="ARBA00022679"/>
    </source>
</evidence>
<dbReference type="SUPFAM" id="SSF55874">
    <property type="entry name" value="ATPase domain of HSP90 chaperone/DNA topoisomerase II/histidine kinase"/>
    <property type="match status" value="1"/>
</dbReference>
<dbReference type="EC" id="2.7.13.3" evidence="2"/>
<dbReference type="Gene3D" id="1.10.287.130">
    <property type="match status" value="1"/>
</dbReference>
<name>A0A1N7LX88_9BACT</name>
<dbReference type="GO" id="GO:0005886">
    <property type="term" value="C:plasma membrane"/>
    <property type="evidence" value="ECO:0007669"/>
    <property type="project" value="TreeGrafter"/>
</dbReference>
<dbReference type="InterPro" id="IPR003594">
    <property type="entry name" value="HATPase_dom"/>
</dbReference>
<dbReference type="FunFam" id="3.30.565.10:FF:000006">
    <property type="entry name" value="Sensor histidine kinase WalK"/>
    <property type="match status" value="1"/>
</dbReference>
<sequence>MISSILVMLVLQGLWLHAVYQDYKAGLKQETSLLFSNTVTDLIDSLVWKGASPLRMSSMPHKDSIQAGETRGVVLRRIDQQFHNQLTDGKLKIQVTVDSLRDAINDSVKSRVISIISSDTNFGVDSIRQFIRPIIQNPDSISGRGMEFIFRREILDSALVSEFFNKKLTEQDYNLNATVRKLNFGQDATIDESNSLVLDEVIVPFGVKLQAELINYQSYLWSKMLPTLSFGLLALALISFSFVVLYSNILRQQRLNLLKNDLISNITHELKTPVATVGIVLEALENFGVDQQVENRKEYIQIAKKELDRLSKMSESILSSLVTGTQEVTKSHFRFDQILEEQIQAFKPILHAKGFIFNFDKQAGNYNMFGNQEQLTLMVFNLLDNAVKYSLKTKLIHLKLYKKDKQIVFEVQDQGIGIPEKYQKDIFDKFVRVPQADLHDVKGYGLGLSQVAASIQNHHGKISLSSTEGKGTLFTITLPAHD</sequence>
<evidence type="ECO:0000313" key="10">
    <source>
        <dbReference type="Proteomes" id="UP000186026"/>
    </source>
</evidence>
<dbReference type="STRING" id="529505.SAMN05421761_104193"/>
<dbReference type="Pfam" id="PF00512">
    <property type="entry name" value="HisKA"/>
    <property type="match status" value="1"/>
</dbReference>
<feature type="domain" description="Histidine kinase" evidence="8">
    <location>
        <begin position="265"/>
        <end position="482"/>
    </location>
</feature>
<protein>
    <recommendedName>
        <fullName evidence="2">histidine kinase</fullName>
        <ecNumber evidence="2">2.7.13.3</ecNumber>
    </recommendedName>
</protein>
<dbReference type="EMBL" id="FTOP01000004">
    <property type="protein sequence ID" value="SIS78468.1"/>
    <property type="molecule type" value="Genomic_DNA"/>
</dbReference>
<proteinExistence type="predicted"/>
<evidence type="ECO:0000256" key="7">
    <source>
        <dbReference type="SAM" id="Phobius"/>
    </source>
</evidence>
<dbReference type="GO" id="GO:0004721">
    <property type="term" value="F:phosphoprotein phosphatase activity"/>
    <property type="evidence" value="ECO:0007669"/>
    <property type="project" value="TreeGrafter"/>
</dbReference>
<dbReference type="SUPFAM" id="SSF47384">
    <property type="entry name" value="Homodimeric domain of signal transducing histidine kinase"/>
    <property type="match status" value="1"/>
</dbReference>
<dbReference type="GO" id="GO:0016036">
    <property type="term" value="P:cellular response to phosphate starvation"/>
    <property type="evidence" value="ECO:0007669"/>
    <property type="project" value="TreeGrafter"/>
</dbReference>
<evidence type="ECO:0000256" key="3">
    <source>
        <dbReference type="ARBA" id="ARBA00022553"/>
    </source>
</evidence>
<evidence type="ECO:0000256" key="2">
    <source>
        <dbReference type="ARBA" id="ARBA00012438"/>
    </source>
</evidence>
<dbReference type="CDD" id="cd00082">
    <property type="entry name" value="HisKA"/>
    <property type="match status" value="1"/>
</dbReference>
<dbReference type="InterPro" id="IPR036097">
    <property type="entry name" value="HisK_dim/P_sf"/>
</dbReference>
<dbReference type="AlphaFoldDB" id="A0A1N7LX88"/>
<keyword evidence="7" id="KW-0472">Membrane</keyword>
<dbReference type="InterPro" id="IPR036890">
    <property type="entry name" value="HATPase_C_sf"/>
</dbReference>
<accession>A0A1N7LX88</accession>
<keyword evidence="5 9" id="KW-0418">Kinase</keyword>
<dbReference type="RefSeq" id="WP_175606646.1">
    <property type="nucleotide sequence ID" value="NZ_FTOP01000004.1"/>
</dbReference>
<dbReference type="InterPro" id="IPR005467">
    <property type="entry name" value="His_kinase_dom"/>
</dbReference>
<keyword evidence="10" id="KW-1185">Reference proteome</keyword>
<gene>
    <name evidence="9" type="ORF">SAMN05421761_104193</name>
</gene>
<dbReference type="PANTHER" id="PTHR45453">
    <property type="entry name" value="PHOSPHATE REGULON SENSOR PROTEIN PHOR"/>
    <property type="match status" value="1"/>
</dbReference>
<comment type="catalytic activity">
    <reaction evidence="1">
        <text>ATP + protein L-histidine = ADP + protein N-phospho-L-histidine.</text>
        <dbReference type="EC" id="2.7.13.3"/>
    </reaction>
</comment>
<evidence type="ECO:0000256" key="5">
    <source>
        <dbReference type="ARBA" id="ARBA00022777"/>
    </source>
</evidence>
<keyword evidence="4" id="KW-0808">Transferase</keyword>
<dbReference type="Pfam" id="PF02518">
    <property type="entry name" value="HATPase_c"/>
    <property type="match status" value="1"/>
</dbReference>
<dbReference type="InterPro" id="IPR003661">
    <property type="entry name" value="HisK_dim/P_dom"/>
</dbReference>
<keyword evidence="7" id="KW-0812">Transmembrane</keyword>
<evidence type="ECO:0000256" key="1">
    <source>
        <dbReference type="ARBA" id="ARBA00000085"/>
    </source>
</evidence>